<name>A0A3E2BQH3_9BACT</name>
<evidence type="ECO:0000313" key="2">
    <source>
        <dbReference type="EMBL" id="RFT16951.1"/>
    </source>
</evidence>
<reference evidence="2 3" key="1">
    <citation type="submission" date="2018-08" db="EMBL/GenBank/DDBJ databases">
        <title>Genome analysis of the thermophilic bacterium of the candidate phylum Aminicenantes from deep subsurface aquifer revealed its physiology and ecological role.</title>
        <authorList>
            <person name="Kadnikov V.V."/>
            <person name="Mardanov A.V."/>
            <person name="Beletsky A.V."/>
            <person name="Karnachuk O.V."/>
            <person name="Ravin N.V."/>
        </authorList>
    </citation>
    <scope>NUCLEOTIDE SEQUENCE [LARGE SCALE GENOMIC DNA]</scope>
    <source>
        <strain evidence="2">BY38</strain>
    </source>
</reference>
<feature type="compositionally biased region" description="Acidic residues" evidence="1">
    <location>
        <begin position="545"/>
        <end position="555"/>
    </location>
</feature>
<dbReference type="Proteomes" id="UP000257323">
    <property type="component" value="Unassembled WGS sequence"/>
</dbReference>
<accession>A0A3E2BQH3</accession>
<feature type="region of interest" description="Disordered" evidence="1">
    <location>
        <begin position="539"/>
        <end position="630"/>
    </location>
</feature>
<evidence type="ECO:0000313" key="3">
    <source>
        <dbReference type="Proteomes" id="UP000257323"/>
    </source>
</evidence>
<gene>
    <name evidence="2" type="ORF">OP8BY_0893</name>
</gene>
<feature type="compositionally biased region" description="Low complexity" evidence="1">
    <location>
        <begin position="556"/>
        <end position="578"/>
    </location>
</feature>
<comment type="caution">
    <text evidence="2">The sequence shown here is derived from an EMBL/GenBank/DDBJ whole genome shotgun (WGS) entry which is preliminary data.</text>
</comment>
<evidence type="ECO:0000256" key="1">
    <source>
        <dbReference type="SAM" id="MobiDB-lite"/>
    </source>
</evidence>
<feature type="compositionally biased region" description="Basic and acidic residues" evidence="1">
    <location>
        <begin position="587"/>
        <end position="599"/>
    </location>
</feature>
<dbReference type="EMBL" id="QUAH01000001">
    <property type="protein sequence ID" value="RFT16951.1"/>
    <property type="molecule type" value="Genomic_DNA"/>
</dbReference>
<proteinExistence type="predicted"/>
<protein>
    <submittedName>
        <fullName evidence="2">MJ0042 family finger-like protein</fullName>
    </submittedName>
</protein>
<organism evidence="2 3">
    <name type="scientific">Candidatus Saccharicenans subterraneus</name>
    <dbReference type="NCBI Taxonomy" id="2508984"/>
    <lineage>
        <taxon>Bacteria</taxon>
        <taxon>Candidatus Aminicenantota</taxon>
        <taxon>Candidatus Aminicenantia</taxon>
        <taxon>Candidatus Aminicenantales</taxon>
        <taxon>Candidatus Saccharicenantaceae</taxon>
        <taxon>Candidatus Saccharicenans</taxon>
    </lineage>
</organism>
<sequence>MEKETQKLTAITAEDMAVVEQELLRTNRPLSTAELAEKLAFAKTASQRNQPVKVYDPYARYEVGDFIYKEYDENLQVGSKQTEHFQGGVVLRIVNKVSFPGYQCEMLEVDYDGGGPFRKYIDYMKKTKTQVLLPSNLENRGLEPAILGQEQDPRLTELPLTEKDLKTLERNLRKVLAASDSFFGWNDFWQHNSKKPEITEDKVREISAALAGSISSESTQNLVRQHFGLEPSSDLFELYCLALNHLLEKKYRREFTCLSTSNWGKWHLKSVLNNLPSGLPISAEPVVVPDLGEVEGLQHTRVENFPFKVYLTWREILSGAIRVPRSLSREFDSREYQLVDDEDGKVYTVYYFPEGNYLLGLSEFFRANNIPQGTSLTLDKKGPDRLTFWIKKSKKKTSTFFLEYDRERGRFTLGGQEVFTLAMPNKSIFLEKEVVTRLLELSEESQNLDLRQLLVKILTSPELTGNTRSVHFLRVYHMVDLLKPTTAEDVEYVLSAAPEFVASEKKEGMYFYQEVKAPVEVTAEEEARAEASLLSSLAEQLASGEAEEAAPEAEEAQVQVEAPEEAGPVEVVIPPAGAQPEVQIRLEPLKKEKEKEKEKPTKKKKPKAEEKGAKPKKSERRVIEEKIMEEESEIEALEAIKAQEEELEEAAEGGEETIPVEIEVAKEEPKFGFFAEMLKSALGKKQPGQPEEEEKENK</sequence>
<dbReference type="AlphaFoldDB" id="A0A3E2BQH3"/>